<evidence type="ECO:0000313" key="2">
    <source>
        <dbReference type="Proteomes" id="UP001521184"/>
    </source>
</evidence>
<evidence type="ECO:0000313" key="1">
    <source>
        <dbReference type="EMBL" id="KAL1640436.1"/>
    </source>
</evidence>
<keyword evidence="2" id="KW-1185">Reference proteome</keyword>
<dbReference type="EMBL" id="JAKEKT020000050">
    <property type="protein sequence ID" value="KAL1640436.1"/>
    <property type="molecule type" value="Genomic_DNA"/>
</dbReference>
<comment type="caution">
    <text evidence="1">The sequence shown here is derived from an EMBL/GenBank/DDBJ whole genome shotgun (WGS) entry which is preliminary data.</text>
</comment>
<name>A0ABR3TLS9_9PEZI</name>
<dbReference type="Proteomes" id="UP001521184">
    <property type="component" value="Unassembled WGS sequence"/>
</dbReference>
<gene>
    <name evidence="1" type="ORF">SLS58_006934</name>
</gene>
<organism evidence="1 2">
    <name type="scientific">Diplodia intermedia</name>
    <dbReference type="NCBI Taxonomy" id="856260"/>
    <lineage>
        <taxon>Eukaryota</taxon>
        <taxon>Fungi</taxon>
        <taxon>Dikarya</taxon>
        <taxon>Ascomycota</taxon>
        <taxon>Pezizomycotina</taxon>
        <taxon>Dothideomycetes</taxon>
        <taxon>Dothideomycetes incertae sedis</taxon>
        <taxon>Botryosphaeriales</taxon>
        <taxon>Botryosphaeriaceae</taxon>
        <taxon>Diplodia</taxon>
    </lineage>
</organism>
<accession>A0ABR3TLS9</accession>
<protein>
    <submittedName>
        <fullName evidence="1">Uncharacterized protein</fullName>
    </submittedName>
</protein>
<proteinExistence type="predicted"/>
<reference evidence="1 2" key="1">
    <citation type="journal article" date="2023" name="Plant Dis.">
        <title>First Report of Diplodia intermedia Causing Canker and Dieback Diseases on Apple Trees in Canada.</title>
        <authorList>
            <person name="Ellouze W."/>
            <person name="Ilyukhin E."/>
            <person name="Sulman M."/>
            <person name="Ali S."/>
        </authorList>
    </citation>
    <scope>NUCLEOTIDE SEQUENCE [LARGE SCALE GENOMIC DNA]</scope>
    <source>
        <strain evidence="1 2">M45-28</strain>
    </source>
</reference>
<sequence>MTTHGQKIFRLRGIPEDIGDAKSVRHLVGSTLGLPDVAGVKIRSVARSPYDNRKRIATLDFVELPPALSDECRSEWEFELIKETSEDDDEDLSPDTLTCVALSGLNGHAFGSFKRKGGLFMWLRDGLSVDVPAARILVYGYDTKLVNSTSFQTLQDWGRSLFMGIQDVRTDAADSEPT</sequence>